<reference evidence="2" key="1">
    <citation type="submission" date="2020-07" db="EMBL/GenBank/DDBJ databases">
        <title>Multicomponent nature underlies the extraordinary mechanical properties of spider dragline silk.</title>
        <authorList>
            <person name="Kono N."/>
            <person name="Nakamura H."/>
            <person name="Mori M."/>
            <person name="Yoshida Y."/>
            <person name="Ohtoshi R."/>
            <person name="Malay A.D."/>
            <person name="Moran D.A.P."/>
            <person name="Tomita M."/>
            <person name="Numata K."/>
            <person name="Arakawa K."/>
        </authorList>
    </citation>
    <scope>NUCLEOTIDE SEQUENCE</scope>
</reference>
<organism evidence="2 3">
    <name type="scientific">Trichonephila clavata</name>
    <name type="common">Joro spider</name>
    <name type="synonym">Nephila clavata</name>
    <dbReference type="NCBI Taxonomy" id="2740835"/>
    <lineage>
        <taxon>Eukaryota</taxon>
        <taxon>Metazoa</taxon>
        <taxon>Ecdysozoa</taxon>
        <taxon>Arthropoda</taxon>
        <taxon>Chelicerata</taxon>
        <taxon>Arachnida</taxon>
        <taxon>Araneae</taxon>
        <taxon>Araneomorphae</taxon>
        <taxon>Entelegynae</taxon>
        <taxon>Araneoidea</taxon>
        <taxon>Nephilidae</taxon>
        <taxon>Trichonephila</taxon>
    </lineage>
</organism>
<evidence type="ECO:0000313" key="3">
    <source>
        <dbReference type="Proteomes" id="UP000887116"/>
    </source>
</evidence>
<dbReference type="Proteomes" id="UP000887116">
    <property type="component" value="Unassembled WGS sequence"/>
</dbReference>
<dbReference type="OrthoDB" id="6436591at2759"/>
<proteinExistence type="predicted"/>
<protein>
    <submittedName>
        <fullName evidence="2">Retrovirus-related Pol polyprotein from type-1 retrotransposable element R2</fullName>
    </submittedName>
</protein>
<accession>A0A8X6G617</accession>
<feature type="compositionally biased region" description="Polar residues" evidence="1">
    <location>
        <begin position="170"/>
        <end position="183"/>
    </location>
</feature>
<sequence>MQLSSESRPQSPLKVWFFQRTRQWTKGFGQTLVVELEDELFIVDSTVPFENRKGAFSQARKRKVEKYKPLIDYFHSIGRQKASIVPIVVGSLGAWDPENDAFLRKFTTKSYLNLLRKLCVSVNIRWSRDIFIQHLTGIQQYRSSTVVPNPIVGVEETPTTCGDQDPPGNSPASPHTMSSQSESLAYDYSQNSTLCLPLTQGEGNEDSSL</sequence>
<dbReference type="EMBL" id="BMAO01014686">
    <property type="protein sequence ID" value="GFQ96492.1"/>
    <property type="molecule type" value="Genomic_DNA"/>
</dbReference>
<evidence type="ECO:0000256" key="1">
    <source>
        <dbReference type="SAM" id="MobiDB-lite"/>
    </source>
</evidence>
<keyword evidence="3" id="KW-1185">Reference proteome</keyword>
<dbReference type="AlphaFoldDB" id="A0A8X6G617"/>
<name>A0A8X6G617_TRICU</name>
<feature type="region of interest" description="Disordered" evidence="1">
    <location>
        <begin position="152"/>
        <end position="183"/>
    </location>
</feature>
<gene>
    <name evidence="2" type="primary">PO21_10</name>
    <name evidence="2" type="ORF">TNCT_256291</name>
</gene>
<comment type="caution">
    <text evidence="2">The sequence shown here is derived from an EMBL/GenBank/DDBJ whole genome shotgun (WGS) entry which is preliminary data.</text>
</comment>
<evidence type="ECO:0000313" key="2">
    <source>
        <dbReference type="EMBL" id="GFQ96492.1"/>
    </source>
</evidence>